<dbReference type="InterPro" id="IPR029063">
    <property type="entry name" value="SAM-dependent_MTases_sf"/>
</dbReference>
<evidence type="ECO:0000256" key="4">
    <source>
        <dbReference type="ARBA" id="ARBA00022691"/>
    </source>
</evidence>
<dbReference type="RefSeq" id="WP_179814663.1">
    <property type="nucleotide sequence ID" value="NZ_JACBZD010000001.1"/>
</dbReference>
<organism evidence="6 7">
    <name type="scientific">Allostreptomyces psammosilenae</name>
    <dbReference type="NCBI Taxonomy" id="1892865"/>
    <lineage>
        <taxon>Bacteria</taxon>
        <taxon>Bacillati</taxon>
        <taxon>Actinomycetota</taxon>
        <taxon>Actinomycetes</taxon>
        <taxon>Kitasatosporales</taxon>
        <taxon>Streptomycetaceae</taxon>
        <taxon>Allostreptomyces</taxon>
    </lineage>
</organism>
<dbReference type="Gene3D" id="3.40.50.150">
    <property type="entry name" value="Vaccinia Virus protein VP39"/>
    <property type="match status" value="1"/>
</dbReference>
<dbReference type="InterPro" id="IPR050723">
    <property type="entry name" value="CFA/CMAS"/>
</dbReference>
<dbReference type="GO" id="GO:0006629">
    <property type="term" value="P:lipid metabolic process"/>
    <property type="evidence" value="ECO:0007669"/>
    <property type="project" value="UniProtKB-KW"/>
</dbReference>
<dbReference type="GO" id="GO:0032259">
    <property type="term" value="P:methylation"/>
    <property type="evidence" value="ECO:0007669"/>
    <property type="project" value="UniProtKB-KW"/>
</dbReference>
<dbReference type="Pfam" id="PF02353">
    <property type="entry name" value="CMAS"/>
    <property type="match status" value="1"/>
</dbReference>
<dbReference type="PANTHER" id="PTHR43667:SF1">
    <property type="entry name" value="CYCLOPROPANE-FATTY-ACYL-PHOSPHOLIPID SYNTHASE"/>
    <property type="match status" value="1"/>
</dbReference>
<dbReference type="SUPFAM" id="SSF53335">
    <property type="entry name" value="S-adenosyl-L-methionine-dependent methyltransferases"/>
    <property type="match status" value="1"/>
</dbReference>
<dbReference type="AlphaFoldDB" id="A0A852ZVQ1"/>
<keyword evidence="7" id="KW-1185">Reference proteome</keyword>
<sequence>MKEGQISGHATAPETHSAADGFWEGFYAVDSEFFRLWTDRRLTLSCGLWTDPVTHRPAADLDAAQEYKLHRIADLARVRPGTRVLDIGSGFGGMLDHLVQARGVAAAHGVNLIAEQCEETRARGVPGVSVDCVDYRGFTPTEPFDAAVSIQFVEHIAGEAGDERQRSRRYREFFGMVHDWTVPGAFFGLEAMFSARPSPRISADHERREQALLTDLHYEGKAPLISEILAGAEGFWEVLSVQSHRDDYVRTEDEWLRRLNANEATVRERWGDALFETASRVIRRERRALADGAFSVAVVSLRRVD</sequence>
<dbReference type="Proteomes" id="UP000567795">
    <property type="component" value="Unassembled WGS sequence"/>
</dbReference>
<evidence type="ECO:0000313" key="6">
    <source>
        <dbReference type="EMBL" id="NYI06025.1"/>
    </source>
</evidence>
<keyword evidence="3 6" id="KW-0808">Transferase</keyword>
<evidence type="ECO:0000256" key="3">
    <source>
        <dbReference type="ARBA" id="ARBA00022679"/>
    </source>
</evidence>
<evidence type="ECO:0000313" key="7">
    <source>
        <dbReference type="Proteomes" id="UP000567795"/>
    </source>
</evidence>
<keyword evidence="4" id="KW-0949">S-adenosyl-L-methionine</keyword>
<evidence type="ECO:0000256" key="2">
    <source>
        <dbReference type="ARBA" id="ARBA00022603"/>
    </source>
</evidence>
<dbReference type="EC" id="2.1.1.79" evidence="6"/>
<protein>
    <submittedName>
        <fullName evidence="6">Cyclopropane-fatty-acyl-phospholipid synthase</fullName>
        <ecNumber evidence="6">2.1.1.79</ecNumber>
    </submittedName>
</protein>
<keyword evidence="2 6" id="KW-0489">Methyltransferase</keyword>
<comment type="caution">
    <text evidence="6">The sequence shown here is derived from an EMBL/GenBank/DDBJ whole genome shotgun (WGS) entry which is preliminary data.</text>
</comment>
<dbReference type="GO" id="GO:0008825">
    <property type="term" value="F:cyclopropane-fatty-acyl-phospholipid synthase activity"/>
    <property type="evidence" value="ECO:0007669"/>
    <property type="project" value="UniProtKB-EC"/>
</dbReference>
<dbReference type="EMBL" id="JACBZD010000001">
    <property type="protein sequence ID" value="NYI06025.1"/>
    <property type="molecule type" value="Genomic_DNA"/>
</dbReference>
<dbReference type="PANTHER" id="PTHR43667">
    <property type="entry name" value="CYCLOPROPANE-FATTY-ACYL-PHOSPHOLIPID SYNTHASE"/>
    <property type="match status" value="1"/>
</dbReference>
<reference evidence="6 7" key="1">
    <citation type="submission" date="2020-07" db="EMBL/GenBank/DDBJ databases">
        <title>Sequencing the genomes of 1000 actinobacteria strains.</title>
        <authorList>
            <person name="Klenk H.-P."/>
        </authorList>
    </citation>
    <scope>NUCLEOTIDE SEQUENCE [LARGE SCALE GENOMIC DNA]</scope>
    <source>
        <strain evidence="6 7">DSM 42178</strain>
    </source>
</reference>
<accession>A0A852ZVQ1</accession>
<comment type="similarity">
    <text evidence="1">Belongs to the CFA/CMAS family.</text>
</comment>
<evidence type="ECO:0000256" key="5">
    <source>
        <dbReference type="ARBA" id="ARBA00023098"/>
    </source>
</evidence>
<gene>
    <name evidence="6" type="ORF">FHU37_002968</name>
</gene>
<keyword evidence="5" id="KW-0443">Lipid metabolism</keyword>
<name>A0A852ZVQ1_9ACTN</name>
<evidence type="ECO:0000256" key="1">
    <source>
        <dbReference type="ARBA" id="ARBA00010815"/>
    </source>
</evidence>
<proteinExistence type="inferred from homology"/>